<keyword evidence="2" id="KW-0732">Signal</keyword>
<feature type="region of interest" description="Disordered" evidence="1">
    <location>
        <begin position="35"/>
        <end position="54"/>
    </location>
</feature>
<keyword evidence="4" id="KW-0560">Oxidoreductase</keyword>
<evidence type="ECO:0000256" key="2">
    <source>
        <dbReference type="SAM" id="SignalP"/>
    </source>
</evidence>
<name>A0A839SM99_9PROT</name>
<dbReference type="RefSeq" id="WP_183414758.1">
    <property type="nucleotide sequence ID" value="NZ_JACHXA010000001.1"/>
</dbReference>
<evidence type="ECO:0000256" key="1">
    <source>
        <dbReference type="SAM" id="MobiDB-lite"/>
    </source>
</evidence>
<dbReference type="Proteomes" id="UP000581135">
    <property type="component" value="Unassembled WGS sequence"/>
</dbReference>
<dbReference type="Pfam" id="PF07883">
    <property type="entry name" value="Cupin_2"/>
    <property type="match status" value="1"/>
</dbReference>
<feature type="chain" id="PRO_5032707403" evidence="2">
    <location>
        <begin position="32"/>
        <end position="163"/>
    </location>
</feature>
<dbReference type="InterPro" id="IPR011051">
    <property type="entry name" value="RmlC_Cupin_sf"/>
</dbReference>
<dbReference type="EMBL" id="JACHXA010000001">
    <property type="protein sequence ID" value="MBB3063951.1"/>
    <property type="molecule type" value="Genomic_DNA"/>
</dbReference>
<protein>
    <submittedName>
        <fullName evidence="4">Quercetin dioxygenase-like cupin family protein</fullName>
    </submittedName>
</protein>
<proteinExistence type="predicted"/>
<dbReference type="Gene3D" id="2.60.120.10">
    <property type="entry name" value="Jelly Rolls"/>
    <property type="match status" value="1"/>
</dbReference>
<reference evidence="4 5" key="1">
    <citation type="submission" date="2020-08" db="EMBL/GenBank/DDBJ databases">
        <title>Genomic Encyclopedia of Type Strains, Phase III (KMG-III): the genomes of soil and plant-associated and newly described type strains.</title>
        <authorList>
            <person name="Whitman W."/>
        </authorList>
    </citation>
    <scope>NUCLEOTIDE SEQUENCE [LARGE SCALE GENOMIC DNA]</scope>
    <source>
        <strain evidence="4 5">CECT 8803</strain>
    </source>
</reference>
<dbReference type="AlphaFoldDB" id="A0A839SM99"/>
<feature type="domain" description="Cupin type-2" evidence="3">
    <location>
        <begin position="81"/>
        <end position="149"/>
    </location>
</feature>
<feature type="signal peptide" evidence="2">
    <location>
        <begin position="1"/>
        <end position="31"/>
    </location>
</feature>
<dbReference type="SUPFAM" id="SSF51182">
    <property type="entry name" value="RmlC-like cupins"/>
    <property type="match status" value="1"/>
</dbReference>
<keyword evidence="4" id="KW-0223">Dioxygenase</keyword>
<dbReference type="InterPro" id="IPR014710">
    <property type="entry name" value="RmlC-like_jellyroll"/>
</dbReference>
<organism evidence="4 5">
    <name type="scientific">Limibacillus halophilus</name>
    <dbReference type="NCBI Taxonomy" id="1579333"/>
    <lineage>
        <taxon>Bacteria</taxon>
        <taxon>Pseudomonadati</taxon>
        <taxon>Pseudomonadota</taxon>
        <taxon>Alphaproteobacteria</taxon>
        <taxon>Rhodospirillales</taxon>
        <taxon>Rhodovibrionaceae</taxon>
        <taxon>Limibacillus</taxon>
    </lineage>
</organism>
<accession>A0A839SM99</accession>
<evidence type="ECO:0000313" key="5">
    <source>
        <dbReference type="Proteomes" id="UP000581135"/>
    </source>
</evidence>
<dbReference type="InterPro" id="IPR013096">
    <property type="entry name" value="Cupin_2"/>
</dbReference>
<dbReference type="GO" id="GO:0051213">
    <property type="term" value="F:dioxygenase activity"/>
    <property type="evidence" value="ECO:0007669"/>
    <property type="project" value="UniProtKB-KW"/>
</dbReference>
<gene>
    <name evidence="4" type="ORF">FHR98_000216</name>
</gene>
<keyword evidence="5" id="KW-1185">Reference proteome</keyword>
<evidence type="ECO:0000313" key="4">
    <source>
        <dbReference type="EMBL" id="MBB3063951.1"/>
    </source>
</evidence>
<comment type="caution">
    <text evidence="4">The sequence shown here is derived from an EMBL/GenBank/DDBJ whole genome shotgun (WGS) entry which is preliminary data.</text>
</comment>
<evidence type="ECO:0000259" key="3">
    <source>
        <dbReference type="Pfam" id="PF07883"/>
    </source>
</evidence>
<sequence length="163" mass="17403">MTHFAIGRGSRFLVAGLLLGATALLSPGASAGECPADQVKQGVRQSGETEPKGVSDTVLSHIDLATQAVKLEDTQFRMRRLVVEPGGVVPWHSHGERPALIYIVSGAITEYSSNCAVPIEHKAGDAAKESVGLAHWWKNNSNEPVVLISSDILHVKKDDAKVM</sequence>